<evidence type="ECO:0000259" key="4">
    <source>
        <dbReference type="PROSITE" id="PS50893"/>
    </source>
</evidence>
<accession>A0A5B8RBR7</accession>
<dbReference type="PANTHER" id="PTHR43023">
    <property type="entry name" value="PROTEIN TRIGALACTOSYLDIACYLGLYCEROL 3, CHLOROPLASTIC"/>
    <property type="match status" value="1"/>
</dbReference>
<evidence type="ECO:0000256" key="1">
    <source>
        <dbReference type="ARBA" id="ARBA00022448"/>
    </source>
</evidence>
<dbReference type="InterPro" id="IPR003439">
    <property type="entry name" value="ABC_transporter-like_ATP-bd"/>
</dbReference>
<keyword evidence="5" id="KW-0378">Hydrolase</keyword>
<dbReference type="InterPro" id="IPR027417">
    <property type="entry name" value="P-loop_NTPase"/>
</dbReference>
<keyword evidence="1" id="KW-0813">Transport</keyword>
<keyword evidence="2" id="KW-0547">Nucleotide-binding</keyword>
<dbReference type="SUPFAM" id="SSF52540">
    <property type="entry name" value="P-loop containing nucleoside triphosphate hydrolases"/>
    <property type="match status" value="1"/>
</dbReference>
<dbReference type="PROSITE" id="PS50893">
    <property type="entry name" value="ABC_TRANSPORTER_2"/>
    <property type="match status" value="1"/>
</dbReference>
<sequence>MAAPVIEARDLVTEIGGRRIHDGLDLRIERGELMAIAGSSGSGKTVLIRALTLLLPIAGGEIRLFDAPVTGLDRAGERRLRRRMALMFQRGALFTGMTVLENVMMPLAEHTRLPLGLRREIARVKIRLAGLEPDAAHRYPGELSGGMTKRAALARALALDPELLFLDEPTAGLDPVSAAAFDSLIRELRDLLGLTVVVVTHDVDSLWEIADSIAFIGEGRVLARGDAATLAESDEPAVRAYFSGTRMRRGRERSWETA</sequence>
<keyword evidence="3 5" id="KW-0067">ATP-binding</keyword>
<dbReference type="EC" id="3.6.3.-" evidence="5"/>
<evidence type="ECO:0000313" key="5">
    <source>
        <dbReference type="EMBL" id="QEA04215.1"/>
    </source>
</evidence>
<feature type="domain" description="ABC transporter" evidence="4">
    <location>
        <begin position="6"/>
        <end position="243"/>
    </location>
</feature>
<dbReference type="InterPro" id="IPR003593">
    <property type="entry name" value="AAA+_ATPase"/>
</dbReference>
<dbReference type="EMBL" id="MN079081">
    <property type="protein sequence ID" value="QEA04215.1"/>
    <property type="molecule type" value="Genomic_DNA"/>
</dbReference>
<name>A0A5B8RBR7_9ZZZZ</name>
<dbReference type="GO" id="GO:0005524">
    <property type="term" value="F:ATP binding"/>
    <property type="evidence" value="ECO:0007669"/>
    <property type="project" value="UniProtKB-KW"/>
</dbReference>
<dbReference type="PANTHER" id="PTHR43023:SF3">
    <property type="entry name" value="PROTEIN TRIGALACTOSYLDIACYLGLYCEROL 3, CHLOROPLASTIC"/>
    <property type="match status" value="1"/>
</dbReference>
<gene>
    <name evidence="5" type="primary">mlaF_1</name>
    <name evidence="5" type="ORF">KBTEX_00519</name>
</gene>
<organism evidence="5">
    <name type="scientific">uncultured organism</name>
    <dbReference type="NCBI Taxonomy" id="155900"/>
    <lineage>
        <taxon>unclassified sequences</taxon>
        <taxon>environmental samples</taxon>
    </lineage>
</organism>
<dbReference type="AlphaFoldDB" id="A0A5B8RBR7"/>
<evidence type="ECO:0000256" key="3">
    <source>
        <dbReference type="ARBA" id="ARBA00022840"/>
    </source>
</evidence>
<dbReference type="SMART" id="SM00382">
    <property type="entry name" value="AAA"/>
    <property type="match status" value="1"/>
</dbReference>
<evidence type="ECO:0000256" key="2">
    <source>
        <dbReference type="ARBA" id="ARBA00022741"/>
    </source>
</evidence>
<dbReference type="GO" id="GO:0016887">
    <property type="term" value="F:ATP hydrolysis activity"/>
    <property type="evidence" value="ECO:0007669"/>
    <property type="project" value="InterPro"/>
</dbReference>
<dbReference type="Gene3D" id="3.40.50.300">
    <property type="entry name" value="P-loop containing nucleotide triphosphate hydrolases"/>
    <property type="match status" value="1"/>
</dbReference>
<dbReference type="Pfam" id="PF00005">
    <property type="entry name" value="ABC_tran"/>
    <property type="match status" value="1"/>
</dbReference>
<protein>
    <submittedName>
        <fullName evidence="5">Putative phospholipid import ATP-binding protein MlaF</fullName>
        <ecNumber evidence="5">3.6.3.-</ecNumber>
    </submittedName>
</protein>
<proteinExistence type="predicted"/>
<reference evidence="5" key="1">
    <citation type="submission" date="2019-06" db="EMBL/GenBank/DDBJ databases">
        <authorList>
            <person name="Murdoch R.W."/>
            <person name="Fathepure B."/>
        </authorList>
    </citation>
    <scope>NUCLEOTIDE SEQUENCE</scope>
</reference>